<keyword evidence="11" id="KW-0449">Lipoprotein</keyword>
<keyword evidence="3" id="KW-1003">Cell membrane</keyword>
<evidence type="ECO:0000256" key="6">
    <source>
        <dbReference type="ARBA" id="ARBA00022989"/>
    </source>
</evidence>
<gene>
    <name evidence="11" type="ORF">HELGO_WM79090</name>
</gene>
<evidence type="ECO:0000256" key="3">
    <source>
        <dbReference type="ARBA" id="ARBA00022475"/>
    </source>
</evidence>
<dbReference type="GO" id="GO:0042158">
    <property type="term" value="P:lipoprotein biosynthetic process"/>
    <property type="evidence" value="ECO:0007669"/>
    <property type="project" value="InterPro"/>
</dbReference>
<dbReference type="PANTHER" id="PTHR38686">
    <property type="entry name" value="APOLIPOPROTEIN N-ACYLTRANSFERASE"/>
    <property type="match status" value="1"/>
</dbReference>
<keyword evidence="6 9" id="KW-1133">Transmembrane helix</keyword>
<proteinExistence type="inferred from homology"/>
<reference evidence="11" key="1">
    <citation type="submission" date="2020-01" db="EMBL/GenBank/DDBJ databases">
        <authorList>
            <person name="Meier V. D."/>
            <person name="Meier V D."/>
        </authorList>
    </citation>
    <scope>NUCLEOTIDE SEQUENCE</scope>
    <source>
        <strain evidence="11">HLG_WM_MAG_08</strain>
    </source>
</reference>
<dbReference type="AlphaFoldDB" id="A0A6S6SCY1"/>
<dbReference type="Gene3D" id="3.60.110.10">
    <property type="entry name" value="Carbon-nitrogen hydrolase"/>
    <property type="match status" value="1"/>
</dbReference>
<dbReference type="GO" id="GO:0016410">
    <property type="term" value="F:N-acyltransferase activity"/>
    <property type="evidence" value="ECO:0007669"/>
    <property type="project" value="InterPro"/>
</dbReference>
<dbReference type="InterPro" id="IPR004563">
    <property type="entry name" value="Apolipo_AcylTrfase"/>
</dbReference>
<evidence type="ECO:0000256" key="2">
    <source>
        <dbReference type="ARBA" id="ARBA00010065"/>
    </source>
</evidence>
<dbReference type="EC" id="2.3.1.-" evidence="11"/>
<comment type="similarity">
    <text evidence="2">Belongs to the CN hydrolase family. Apolipoprotein N-acyltransferase subfamily.</text>
</comment>
<feature type="transmembrane region" description="Helical" evidence="9">
    <location>
        <begin position="81"/>
        <end position="101"/>
    </location>
</feature>
<name>A0A6S6SCY1_9GAMM</name>
<dbReference type="Pfam" id="PF00795">
    <property type="entry name" value="CN_hydrolase"/>
    <property type="match status" value="1"/>
</dbReference>
<keyword evidence="5 9" id="KW-0812">Transmembrane</keyword>
<evidence type="ECO:0000256" key="5">
    <source>
        <dbReference type="ARBA" id="ARBA00022692"/>
    </source>
</evidence>
<keyword evidence="4 11" id="KW-0808">Transferase</keyword>
<dbReference type="InterPro" id="IPR003010">
    <property type="entry name" value="C-N_Hydrolase"/>
</dbReference>
<sequence>MLVNVTNDGWFTGSIQSEQHAEIARSRSLETGRFMLRATNNGVSAIIDEKGQFVATAEQYIDVVLAGFAQPMTGATPYVRFGNWLLIILLSLILLAVGWMGRGKFR</sequence>
<keyword evidence="7 9" id="KW-0472">Membrane</keyword>
<evidence type="ECO:0000256" key="8">
    <source>
        <dbReference type="ARBA" id="ARBA00023315"/>
    </source>
</evidence>
<dbReference type="InterPro" id="IPR036526">
    <property type="entry name" value="C-N_Hydrolase_sf"/>
</dbReference>
<dbReference type="GO" id="GO:0005886">
    <property type="term" value="C:plasma membrane"/>
    <property type="evidence" value="ECO:0007669"/>
    <property type="project" value="UniProtKB-SubCell"/>
</dbReference>
<protein>
    <submittedName>
        <fullName evidence="11">Apolipoprotein N-acyltransferase</fullName>
        <ecNumber evidence="11">2.3.1.-</ecNumber>
    </submittedName>
</protein>
<dbReference type="PANTHER" id="PTHR38686:SF1">
    <property type="entry name" value="APOLIPOPROTEIN N-ACYLTRANSFERASE"/>
    <property type="match status" value="1"/>
</dbReference>
<organism evidence="11">
    <name type="scientific">uncultured Thiotrichaceae bacterium</name>
    <dbReference type="NCBI Taxonomy" id="298394"/>
    <lineage>
        <taxon>Bacteria</taxon>
        <taxon>Pseudomonadati</taxon>
        <taxon>Pseudomonadota</taxon>
        <taxon>Gammaproteobacteria</taxon>
        <taxon>Thiotrichales</taxon>
        <taxon>Thiotrichaceae</taxon>
        <taxon>environmental samples</taxon>
    </lineage>
</organism>
<evidence type="ECO:0000313" key="11">
    <source>
        <dbReference type="EMBL" id="CAA6806183.1"/>
    </source>
</evidence>
<dbReference type="SUPFAM" id="SSF56317">
    <property type="entry name" value="Carbon-nitrogen hydrolase"/>
    <property type="match status" value="1"/>
</dbReference>
<feature type="domain" description="CN hydrolase" evidence="10">
    <location>
        <begin position="1"/>
        <end position="70"/>
    </location>
</feature>
<accession>A0A6S6SCY1</accession>
<evidence type="ECO:0000256" key="4">
    <source>
        <dbReference type="ARBA" id="ARBA00022679"/>
    </source>
</evidence>
<dbReference type="EMBL" id="CACVAV010000100">
    <property type="protein sequence ID" value="CAA6806183.1"/>
    <property type="molecule type" value="Genomic_DNA"/>
</dbReference>
<evidence type="ECO:0000256" key="1">
    <source>
        <dbReference type="ARBA" id="ARBA00004651"/>
    </source>
</evidence>
<comment type="subcellular location">
    <subcellularLocation>
        <location evidence="1">Cell membrane</location>
        <topology evidence="1">Multi-pass membrane protein</topology>
    </subcellularLocation>
</comment>
<keyword evidence="8 11" id="KW-0012">Acyltransferase</keyword>
<evidence type="ECO:0000259" key="10">
    <source>
        <dbReference type="PROSITE" id="PS50263"/>
    </source>
</evidence>
<evidence type="ECO:0000256" key="7">
    <source>
        <dbReference type="ARBA" id="ARBA00023136"/>
    </source>
</evidence>
<evidence type="ECO:0000256" key="9">
    <source>
        <dbReference type="SAM" id="Phobius"/>
    </source>
</evidence>
<dbReference type="PROSITE" id="PS50263">
    <property type="entry name" value="CN_HYDROLASE"/>
    <property type="match status" value="1"/>
</dbReference>